<accession>A0A914CTT4</accession>
<feature type="region of interest" description="Disordered" evidence="1">
    <location>
        <begin position="269"/>
        <end position="303"/>
    </location>
</feature>
<evidence type="ECO:0000256" key="1">
    <source>
        <dbReference type="SAM" id="MobiDB-lite"/>
    </source>
</evidence>
<dbReference type="Proteomes" id="UP000887540">
    <property type="component" value="Unplaced"/>
</dbReference>
<feature type="compositionally biased region" description="Polar residues" evidence="1">
    <location>
        <begin position="1"/>
        <end position="33"/>
    </location>
</feature>
<protein>
    <submittedName>
        <fullName evidence="3">Uncharacterized protein</fullName>
    </submittedName>
</protein>
<organism evidence="2 3">
    <name type="scientific">Acrobeloides nanus</name>
    <dbReference type="NCBI Taxonomy" id="290746"/>
    <lineage>
        <taxon>Eukaryota</taxon>
        <taxon>Metazoa</taxon>
        <taxon>Ecdysozoa</taxon>
        <taxon>Nematoda</taxon>
        <taxon>Chromadorea</taxon>
        <taxon>Rhabditida</taxon>
        <taxon>Tylenchina</taxon>
        <taxon>Cephalobomorpha</taxon>
        <taxon>Cephaloboidea</taxon>
        <taxon>Cephalobidae</taxon>
        <taxon>Acrobeloides</taxon>
    </lineage>
</organism>
<keyword evidence="2" id="KW-1185">Reference proteome</keyword>
<sequence>MDQDQATDQNHASRSQNFHINKSTVIWNDSPASRNKKSSLQKFASQRVSLTTITDEVTKDWWGAGNYTGGMDSDSDDCMSDSSDCKLGVVDMIYGNELFLRSGKEVNESQIQPRIRHEFDYLKRSTQEVRKTPELLKAVSGVSELHINSQVMISPTSQSSCVLLPILPSNRIVEECNPGASTSKAVFTQANGIPNSVQTPRSGKILFDESPLAKSTPFSANLPNLERNSNKRLKLDDSFNDPAMDEMISQHIEVQLTSDEPKHISYTSKEKTPLRRHHTANSVYPSTPVNSRSRTHGKHPRYGPVVTINREKLFYENLPSSKKNTPLVPARKPHETLKKSASMNYGLSKNDDSFYDDSIPFD</sequence>
<feature type="region of interest" description="Disordered" evidence="1">
    <location>
        <begin position="320"/>
        <end position="350"/>
    </location>
</feature>
<feature type="compositionally biased region" description="Polar residues" evidence="1">
    <location>
        <begin position="280"/>
        <end position="292"/>
    </location>
</feature>
<dbReference type="AlphaFoldDB" id="A0A914CTT4"/>
<name>A0A914CTT4_9BILA</name>
<reference evidence="3" key="1">
    <citation type="submission" date="2022-11" db="UniProtKB">
        <authorList>
            <consortium name="WormBaseParasite"/>
        </authorList>
    </citation>
    <scope>IDENTIFICATION</scope>
</reference>
<feature type="region of interest" description="Disordered" evidence="1">
    <location>
        <begin position="1"/>
        <end position="41"/>
    </location>
</feature>
<evidence type="ECO:0000313" key="2">
    <source>
        <dbReference type="Proteomes" id="UP000887540"/>
    </source>
</evidence>
<proteinExistence type="predicted"/>
<evidence type="ECO:0000313" key="3">
    <source>
        <dbReference type="WBParaSite" id="ACRNAN_scaffold1419.g23341.t1"/>
    </source>
</evidence>
<dbReference type="WBParaSite" id="ACRNAN_scaffold1419.g23341.t1">
    <property type="protein sequence ID" value="ACRNAN_scaffold1419.g23341.t1"/>
    <property type="gene ID" value="ACRNAN_scaffold1419.g23341"/>
</dbReference>